<evidence type="ECO:0000313" key="11">
    <source>
        <dbReference type="Proteomes" id="UP001059617"/>
    </source>
</evidence>
<comment type="similarity">
    <text evidence="2 7">Belongs to the glucose-6-phosphate dehydrogenase family.</text>
</comment>
<comment type="caution">
    <text evidence="7">Lacks conserved residue(s) required for the propagation of feature annotation.</text>
</comment>
<feature type="binding site" evidence="7">
    <location>
        <position position="250"/>
    </location>
    <ligand>
        <name>substrate</name>
    </ligand>
</feature>
<dbReference type="Pfam" id="PF00479">
    <property type="entry name" value="G6PD_N"/>
    <property type="match status" value="1"/>
</dbReference>
<dbReference type="Gene3D" id="3.40.50.720">
    <property type="entry name" value="NAD(P)-binding Rossmann-like Domain"/>
    <property type="match status" value="1"/>
</dbReference>
<dbReference type="InterPro" id="IPR036291">
    <property type="entry name" value="NAD(P)-bd_dom_sf"/>
</dbReference>
<feature type="domain" description="Glucose-6-phosphate dehydrogenase C-terminal" evidence="9">
    <location>
        <begin position="224"/>
        <end position="493"/>
    </location>
</feature>
<evidence type="ECO:0000256" key="4">
    <source>
        <dbReference type="ARBA" id="ARBA00022857"/>
    </source>
</evidence>
<dbReference type="RefSeq" id="WP_259865457.1">
    <property type="nucleotide sequence ID" value="NZ_BAAAST010000181.1"/>
</dbReference>
<evidence type="ECO:0000256" key="1">
    <source>
        <dbReference type="ARBA" id="ARBA00004937"/>
    </source>
</evidence>
<feature type="active site" description="Proton acceptor" evidence="7">
    <location>
        <position position="274"/>
    </location>
</feature>
<feature type="binding site" evidence="7">
    <location>
        <position position="182"/>
    </location>
    <ligand>
        <name>NADP(+)</name>
        <dbReference type="ChEBI" id="CHEBI:58349"/>
    </ligand>
</feature>
<dbReference type="PANTHER" id="PTHR23429:SF0">
    <property type="entry name" value="GLUCOSE-6-PHOSPHATE 1-DEHYDROGENASE"/>
    <property type="match status" value="1"/>
</dbReference>
<dbReference type="SUPFAM" id="SSF55347">
    <property type="entry name" value="Glyceraldehyde-3-phosphate dehydrogenase-like, C-terminal domain"/>
    <property type="match status" value="1"/>
</dbReference>
<keyword evidence="3 7" id="KW-0313">Glucose metabolism</keyword>
<gene>
    <name evidence="7" type="primary">zwf</name>
    <name evidence="10" type="ORF">Dfulv_19585</name>
</gene>
<feature type="domain" description="Glucose-6-phosphate dehydrogenase NAD-binding" evidence="8">
    <location>
        <begin position="45"/>
        <end position="221"/>
    </location>
</feature>
<dbReference type="SUPFAM" id="SSF51735">
    <property type="entry name" value="NAD(P)-binding Rossmann-fold domains"/>
    <property type="match status" value="1"/>
</dbReference>
<evidence type="ECO:0000313" key="10">
    <source>
        <dbReference type="EMBL" id="UWP86316.1"/>
    </source>
</evidence>
<keyword evidence="11" id="KW-1185">Reference proteome</keyword>
<dbReference type="PIRSF" id="PIRSF000110">
    <property type="entry name" value="G6PD"/>
    <property type="match status" value="1"/>
</dbReference>
<comment type="pathway">
    <text evidence="1 7">Carbohydrate degradation; pentose phosphate pathway; D-ribulose 5-phosphate from D-glucose 6-phosphate (oxidative stage): step 1/3.</text>
</comment>
<evidence type="ECO:0000259" key="8">
    <source>
        <dbReference type="Pfam" id="PF00479"/>
    </source>
</evidence>
<sequence>MTVVPAGGRAPGRAARRAYGVIVMATTTRARRATIRPCAQPTVFVLFGATGDLARRMVLPAFMTLALERLLPDDWVLIGNGRGDLTHEDFRDHVREALDKFGPHPDKRAWRDFERRLLFAGHGFDKHDPGRLLDVIGEARERVGDDAQLVHYLAVPPVTFAGITEALGAHGLAEGARVVYEKPFGTSPASFRTLNRTVRSVLDEEQVYRIDHFLGKEATQNLHVLRFANELFGAAWHRDHIESVQIDVPETLGITDRAAFYDATGAVLDMLVTHLFQVAAEVTMEPPASLGATDLQAAREKVIRSFRPLDPAEVVLGQFTGYRDEPGVAARSRTDTFVAARLWIDNPRWRGVPFLLRTGKRLAVSEERVSLVLRTPHGPFGELPGQANVISFSLSGSGEIDVRLLAKKPGVELYVEPADARLPLAQLPDAAPLPPYVRLIHDILLGDRSLFTRPDGLSAVWKVAQPLLDNRPRPQPYPQGSWGPPQARRLAAPRKWLVGQ</sequence>
<feature type="binding site" evidence="7">
    <location>
        <position position="269"/>
    </location>
    <ligand>
        <name>substrate</name>
    </ligand>
</feature>
<organism evidence="10 11">
    <name type="scientific">Dactylosporangium fulvum</name>
    <dbReference type="NCBI Taxonomy" id="53359"/>
    <lineage>
        <taxon>Bacteria</taxon>
        <taxon>Bacillati</taxon>
        <taxon>Actinomycetota</taxon>
        <taxon>Actinomycetes</taxon>
        <taxon>Micromonosporales</taxon>
        <taxon>Micromonosporaceae</taxon>
        <taxon>Dactylosporangium</taxon>
    </lineage>
</organism>
<keyword evidence="6 7" id="KW-0119">Carbohydrate metabolism</keyword>
<dbReference type="InterPro" id="IPR001282">
    <property type="entry name" value="G6P_DH"/>
</dbReference>
<dbReference type="InterPro" id="IPR022674">
    <property type="entry name" value="G6P_DH_NAD-bd"/>
</dbReference>
<dbReference type="Proteomes" id="UP001059617">
    <property type="component" value="Chromosome"/>
</dbReference>
<dbReference type="PROSITE" id="PS00069">
    <property type="entry name" value="G6P_DEHYDROGENASE"/>
    <property type="match status" value="1"/>
</dbReference>
<reference evidence="10" key="1">
    <citation type="submission" date="2021-04" db="EMBL/GenBank/DDBJ databases">
        <authorList>
            <person name="Hartkoorn R.C."/>
            <person name="Beaudoing E."/>
            <person name="Hot D."/>
        </authorList>
    </citation>
    <scope>NUCLEOTIDE SEQUENCE</scope>
    <source>
        <strain evidence="10">NRRL B-16292</strain>
    </source>
</reference>
<dbReference type="EMBL" id="CP073720">
    <property type="protein sequence ID" value="UWP86316.1"/>
    <property type="molecule type" value="Genomic_DNA"/>
</dbReference>
<dbReference type="Pfam" id="PF02781">
    <property type="entry name" value="G6PD_C"/>
    <property type="match status" value="1"/>
</dbReference>
<accession>A0ABY5WAJ1</accession>
<keyword evidence="5 7" id="KW-0560">Oxidoreductase</keyword>
<dbReference type="InterPro" id="IPR022675">
    <property type="entry name" value="G6P_DH_C"/>
</dbReference>
<proteinExistence type="inferred from homology"/>
<dbReference type="PANTHER" id="PTHR23429">
    <property type="entry name" value="GLUCOSE-6-PHOSPHATE 1-DEHYDROGENASE G6PD"/>
    <property type="match status" value="1"/>
</dbReference>
<dbReference type="PRINTS" id="PR00079">
    <property type="entry name" value="G6PDHDRGNASE"/>
</dbReference>
<evidence type="ECO:0000256" key="5">
    <source>
        <dbReference type="ARBA" id="ARBA00023002"/>
    </source>
</evidence>
<feature type="binding site" evidence="7">
    <location>
        <position position="216"/>
    </location>
    <ligand>
        <name>substrate</name>
    </ligand>
</feature>
<protein>
    <recommendedName>
        <fullName evidence="7">Glucose-6-phosphate 1-dehydrogenase</fullName>
        <shortName evidence="7">G6PD</shortName>
        <ecNumber evidence="7">1.1.1.49</ecNumber>
    </recommendedName>
</protein>
<comment type="catalytic activity">
    <reaction evidence="7">
        <text>D-glucose 6-phosphate + NADP(+) = 6-phospho-D-glucono-1,5-lactone + NADPH + H(+)</text>
        <dbReference type="Rhea" id="RHEA:15841"/>
        <dbReference type="ChEBI" id="CHEBI:15378"/>
        <dbReference type="ChEBI" id="CHEBI:57783"/>
        <dbReference type="ChEBI" id="CHEBI:57955"/>
        <dbReference type="ChEBI" id="CHEBI:58349"/>
        <dbReference type="ChEBI" id="CHEBI:61548"/>
        <dbReference type="EC" id="1.1.1.49"/>
    </reaction>
</comment>
<dbReference type="InterPro" id="IPR019796">
    <property type="entry name" value="G6P_DH_AS"/>
</dbReference>
<name>A0ABY5WAJ1_9ACTN</name>
<dbReference type="HAMAP" id="MF_00966">
    <property type="entry name" value="G6PD"/>
    <property type="match status" value="1"/>
</dbReference>
<feature type="binding site" evidence="7">
    <location>
        <position position="360"/>
    </location>
    <ligand>
        <name>substrate</name>
    </ligand>
</feature>
<evidence type="ECO:0000256" key="2">
    <source>
        <dbReference type="ARBA" id="ARBA00009975"/>
    </source>
</evidence>
<reference evidence="10" key="2">
    <citation type="submission" date="2022-09" db="EMBL/GenBank/DDBJ databases">
        <title>Biosynthetic gene clusters of Dactylosporangioum fulvum.</title>
        <authorList>
            <person name="Caradec T."/>
        </authorList>
    </citation>
    <scope>NUCLEOTIDE SEQUENCE</scope>
    <source>
        <strain evidence="10">NRRL B-16292</strain>
    </source>
</reference>
<comment type="function">
    <text evidence="7">Catalyzes the oxidation of glucose 6-phosphate to 6-phosphogluconolactone.</text>
</comment>
<dbReference type="Gene3D" id="3.30.360.10">
    <property type="entry name" value="Dihydrodipicolinate Reductase, domain 2"/>
    <property type="match status" value="1"/>
</dbReference>
<feature type="binding site" evidence="7">
    <location>
        <position position="82"/>
    </location>
    <ligand>
        <name>NADP(+)</name>
        <dbReference type="ChEBI" id="CHEBI:58349"/>
    </ligand>
</feature>
<feature type="binding site" evidence="7">
    <location>
        <position position="212"/>
    </location>
    <ligand>
        <name>substrate</name>
    </ligand>
</feature>
<evidence type="ECO:0000259" key="9">
    <source>
        <dbReference type="Pfam" id="PF02781"/>
    </source>
</evidence>
<evidence type="ECO:0000256" key="3">
    <source>
        <dbReference type="ARBA" id="ARBA00022526"/>
    </source>
</evidence>
<evidence type="ECO:0000256" key="6">
    <source>
        <dbReference type="ARBA" id="ARBA00023277"/>
    </source>
</evidence>
<evidence type="ECO:0000256" key="7">
    <source>
        <dbReference type="HAMAP-Rule" id="MF_00966"/>
    </source>
</evidence>
<feature type="binding site" evidence="7">
    <location>
        <begin position="48"/>
        <end position="55"/>
    </location>
    <ligand>
        <name>NADP(+)</name>
        <dbReference type="ChEBI" id="CHEBI:58349"/>
    </ligand>
</feature>
<dbReference type="EC" id="1.1.1.49" evidence="7"/>
<keyword evidence="4 7" id="KW-0521">NADP</keyword>